<reference evidence="1 2" key="1">
    <citation type="journal article" date="2024" name="Plant Biotechnol. J.">
        <title>Genome and CRISPR/Cas9 system of a widespread forest tree (Populus alba) in the world.</title>
        <authorList>
            <person name="Liu Y.J."/>
            <person name="Jiang P.F."/>
            <person name="Han X.M."/>
            <person name="Li X.Y."/>
            <person name="Wang H.M."/>
            <person name="Wang Y.J."/>
            <person name="Wang X.X."/>
            <person name="Zeng Q.Y."/>
        </authorList>
    </citation>
    <scope>NUCLEOTIDE SEQUENCE [LARGE SCALE GENOMIC DNA]</scope>
    <source>
        <strain evidence="2">cv. PAL-ZL1</strain>
    </source>
</reference>
<proteinExistence type="predicted"/>
<organism evidence="1 2">
    <name type="scientific">Populus alba</name>
    <name type="common">White poplar</name>
    <dbReference type="NCBI Taxonomy" id="43335"/>
    <lineage>
        <taxon>Eukaryota</taxon>
        <taxon>Viridiplantae</taxon>
        <taxon>Streptophyta</taxon>
        <taxon>Embryophyta</taxon>
        <taxon>Tracheophyta</taxon>
        <taxon>Spermatophyta</taxon>
        <taxon>Magnoliopsida</taxon>
        <taxon>eudicotyledons</taxon>
        <taxon>Gunneridae</taxon>
        <taxon>Pentapetalae</taxon>
        <taxon>rosids</taxon>
        <taxon>fabids</taxon>
        <taxon>Malpighiales</taxon>
        <taxon>Salicaceae</taxon>
        <taxon>Saliceae</taxon>
        <taxon>Populus</taxon>
    </lineage>
</organism>
<accession>A0ACC4BM39</accession>
<name>A0ACC4BM39_POPAL</name>
<evidence type="ECO:0000313" key="2">
    <source>
        <dbReference type="Proteomes" id="UP000309997"/>
    </source>
</evidence>
<dbReference type="Proteomes" id="UP000309997">
    <property type="component" value="Unassembled WGS sequence"/>
</dbReference>
<dbReference type="EMBL" id="RCHU02000010">
    <property type="protein sequence ID" value="KAL3579499.1"/>
    <property type="molecule type" value="Genomic_DNA"/>
</dbReference>
<gene>
    <name evidence="1" type="ORF">D5086_021003</name>
</gene>
<keyword evidence="2" id="KW-1185">Reference proteome</keyword>
<sequence length="910" mass="104143">MANELDGFNFEQRHGKARVRVARVWRNKSDHIHSMVEWGVSISLLSDCVNSYVRDDNSDIVATDTMKNTVHLLTQNFFSFLFRFRFVLWFISDVKIRNGSLQDACVLMPDLSGKDAWNCLVQETLFSFSKRWLPVTQVYVKAKECSEQLSAENFAILLARHFTSFYKQVTTAIVKIVEKPWERVHINGQPHEHGFKLGSEKHTAEVTVQKSGVLKLTSGIEGLSVLKTTKSGFEGFIRDQYTALPETRERMLATEVTALWRYSYESASSIPKNPLYFTERYLDVKNSLANTFFGPPKEGVYSASVQRTLFLMAKAVLNRFPDISSIQLKMPNIHFLPVNISSKENTIVKAVDAEFFDPLKCEPLDLGSTGNLVIGSRKKDSDSKTECVFEWEYRKGWDALLKAYLKEFSRIHGIAPIYLSRRIGLDQLSILTEENSYPLPVDRMSEVIDGPFEGHLWAETSIDKLLLTRNVITNVEEANMRGRRAREDMIRRFSLQIVAEELCKFEMFESFRVLSWVASVVEHDILNHFSAVMNPGDMNTGSFSGFSVSTPIRPISFSFPDRMASCTLILLLGLLSFIIVANTVSSLPSSSGGIRLGVIRKPTADVPVFREAPAFRNGDSCGPHRIHIVMTLDANYLRGTMAAIFSILRHSTCPENMEFHFLWARFDREVFSSIKSTFPYLNFRFYRFDSNRVRGKISKSIRQSLDQPLNYARIYLADIIPSDVKRVIYLDSDLLVVDDIAKLWEVDLEDRVLAAPEYCHANFTYYFSNLFWLDPVLAKTFHGRRPCYFNTGVMVVDVEKWRQVQLTQKVEGWMTVQKQKRIYHLGSLPPFLLVLAGNIKGVDHRWNQHGLGGDNMEGKCRSLHPGPISLLHWSGKGKPWLRLDSRKPCIVDHLWAPYDLYRSSLHVLEE</sequence>
<comment type="caution">
    <text evidence="1">The sequence shown here is derived from an EMBL/GenBank/DDBJ whole genome shotgun (WGS) entry which is preliminary data.</text>
</comment>
<protein>
    <submittedName>
        <fullName evidence="1">Uncharacterized protein</fullName>
    </submittedName>
</protein>
<evidence type="ECO:0000313" key="1">
    <source>
        <dbReference type="EMBL" id="KAL3579499.1"/>
    </source>
</evidence>